<dbReference type="Pfam" id="PF05700">
    <property type="entry name" value="BCAS2"/>
    <property type="match status" value="1"/>
</dbReference>
<reference evidence="7" key="1">
    <citation type="submission" date="2022-12" db="EMBL/GenBank/DDBJ databases">
        <authorList>
            <person name="Webb A."/>
        </authorList>
    </citation>
    <scope>NUCLEOTIDE SEQUENCE</scope>
    <source>
        <strain evidence="7">Pd1</strain>
    </source>
</reference>
<accession>A0AAV0TV36</accession>
<organism evidence="7 8">
    <name type="scientific">Peronospora destructor</name>
    <dbReference type="NCBI Taxonomy" id="86335"/>
    <lineage>
        <taxon>Eukaryota</taxon>
        <taxon>Sar</taxon>
        <taxon>Stramenopiles</taxon>
        <taxon>Oomycota</taxon>
        <taxon>Peronosporomycetes</taxon>
        <taxon>Peronosporales</taxon>
        <taxon>Peronosporaceae</taxon>
        <taxon>Peronospora</taxon>
    </lineage>
</organism>
<dbReference type="GO" id="GO:0071011">
    <property type="term" value="C:precatalytic spliceosome"/>
    <property type="evidence" value="ECO:0007669"/>
    <property type="project" value="TreeGrafter"/>
</dbReference>
<evidence type="ECO:0000256" key="5">
    <source>
        <dbReference type="ARBA" id="ARBA00023187"/>
    </source>
</evidence>
<evidence type="ECO:0000313" key="8">
    <source>
        <dbReference type="Proteomes" id="UP001162029"/>
    </source>
</evidence>
<dbReference type="GO" id="GO:0000974">
    <property type="term" value="C:Prp19 complex"/>
    <property type="evidence" value="ECO:0007669"/>
    <property type="project" value="TreeGrafter"/>
</dbReference>
<evidence type="ECO:0008006" key="9">
    <source>
        <dbReference type="Google" id="ProtNLM"/>
    </source>
</evidence>
<dbReference type="EMBL" id="CANTFM010000686">
    <property type="protein sequence ID" value="CAI5727977.1"/>
    <property type="molecule type" value="Genomic_DNA"/>
</dbReference>
<dbReference type="PANTHER" id="PTHR13296">
    <property type="entry name" value="BCAS2 PROTEIN"/>
    <property type="match status" value="1"/>
</dbReference>
<evidence type="ECO:0000256" key="4">
    <source>
        <dbReference type="ARBA" id="ARBA00022728"/>
    </source>
</evidence>
<keyword evidence="6" id="KW-0539">Nucleus</keyword>
<evidence type="ECO:0000256" key="2">
    <source>
        <dbReference type="ARBA" id="ARBA00010788"/>
    </source>
</evidence>
<evidence type="ECO:0000256" key="6">
    <source>
        <dbReference type="ARBA" id="ARBA00023242"/>
    </source>
</evidence>
<dbReference type="Proteomes" id="UP001162029">
    <property type="component" value="Unassembled WGS sequence"/>
</dbReference>
<comment type="caution">
    <text evidence="7">The sequence shown here is derived from an EMBL/GenBank/DDBJ whole genome shotgun (WGS) entry which is preliminary data.</text>
</comment>
<dbReference type="AlphaFoldDB" id="A0AAV0TV36"/>
<comment type="similarity">
    <text evidence="2">Belongs to the SPF27 family.</text>
</comment>
<dbReference type="GO" id="GO:0008380">
    <property type="term" value="P:RNA splicing"/>
    <property type="evidence" value="ECO:0007669"/>
    <property type="project" value="UniProtKB-KW"/>
</dbReference>
<protein>
    <recommendedName>
        <fullName evidence="9">Pre-mRNA-splicing factor SPF27</fullName>
    </recommendedName>
</protein>
<proteinExistence type="inferred from homology"/>
<keyword evidence="5" id="KW-0508">mRNA splicing</keyword>
<sequence length="217" mass="24772">MSPSSCPLLLESRTLIDSLGYVDTEYNSTSSQQQVQAQIRAEMATFFPPNDKYLTFLPPYSPTFGGRTRLQIEFKRVSANVSLNAIDTNRYQVSEPTGKQAANLETWEQAVKELQVSVEHQNNWMLNLELQQGYGTKLVKVRTAVLDGINGWYDHLVQETKAASDKINLSRQQEQLRNITKLHNYQSRYNELLVKNACIKRACVEKEGQQQKKLKTA</sequence>
<dbReference type="GO" id="GO:0071013">
    <property type="term" value="C:catalytic step 2 spliceosome"/>
    <property type="evidence" value="ECO:0007669"/>
    <property type="project" value="TreeGrafter"/>
</dbReference>
<evidence type="ECO:0000256" key="3">
    <source>
        <dbReference type="ARBA" id="ARBA00022664"/>
    </source>
</evidence>
<evidence type="ECO:0000313" key="7">
    <source>
        <dbReference type="EMBL" id="CAI5727977.1"/>
    </source>
</evidence>
<dbReference type="PANTHER" id="PTHR13296:SF0">
    <property type="entry name" value="PRE-MRNA-SPLICING FACTOR SPF27"/>
    <property type="match status" value="1"/>
</dbReference>
<keyword evidence="3" id="KW-0507">mRNA processing</keyword>
<dbReference type="InterPro" id="IPR008409">
    <property type="entry name" value="SPF27"/>
</dbReference>
<gene>
    <name evidence="7" type="ORF">PDE001_LOCUS3920</name>
</gene>
<keyword evidence="8" id="KW-1185">Reference proteome</keyword>
<keyword evidence="4" id="KW-0747">Spliceosome</keyword>
<name>A0AAV0TV36_9STRA</name>
<evidence type="ECO:0000256" key="1">
    <source>
        <dbReference type="ARBA" id="ARBA00004123"/>
    </source>
</evidence>
<comment type="subcellular location">
    <subcellularLocation>
        <location evidence="1">Nucleus</location>
    </subcellularLocation>
</comment>
<dbReference type="GO" id="GO:0006397">
    <property type="term" value="P:mRNA processing"/>
    <property type="evidence" value="ECO:0007669"/>
    <property type="project" value="UniProtKB-KW"/>
</dbReference>